<proteinExistence type="predicted"/>
<dbReference type="SMART" id="SM00216">
    <property type="entry name" value="VWD"/>
    <property type="match status" value="1"/>
</dbReference>
<evidence type="ECO:0000259" key="8">
    <source>
        <dbReference type="PROSITE" id="PS50856"/>
    </source>
</evidence>
<dbReference type="Pfam" id="PF00084">
    <property type="entry name" value="Sushi"/>
    <property type="match status" value="1"/>
</dbReference>
<keyword evidence="2 7" id="KW-0812">Transmembrane</keyword>
<dbReference type="SMART" id="SM00539">
    <property type="entry name" value="NIDO"/>
    <property type="match status" value="1"/>
</dbReference>
<dbReference type="Pfam" id="PF01833">
    <property type="entry name" value="TIG"/>
    <property type="match status" value="1"/>
</dbReference>
<dbReference type="Pfam" id="PF03782">
    <property type="entry name" value="AMOP"/>
    <property type="match status" value="1"/>
</dbReference>
<dbReference type="Pfam" id="PF00094">
    <property type="entry name" value="VWD"/>
    <property type="match status" value="2"/>
</dbReference>
<dbReference type="PROSITE" id="PS50923">
    <property type="entry name" value="SUSHI"/>
    <property type="match status" value="1"/>
</dbReference>
<feature type="domain" description="NIDO" evidence="10">
    <location>
        <begin position="104"/>
        <end position="269"/>
    </location>
</feature>
<accession>A0A3S3PLP5</accession>
<dbReference type="Pfam" id="PF06119">
    <property type="entry name" value="NIDO"/>
    <property type="match status" value="1"/>
</dbReference>
<dbReference type="InterPro" id="IPR003886">
    <property type="entry name" value="NIDO_dom"/>
</dbReference>
<evidence type="ECO:0000256" key="7">
    <source>
        <dbReference type="SAM" id="Phobius"/>
    </source>
</evidence>
<evidence type="ECO:0000259" key="11">
    <source>
        <dbReference type="PROSITE" id="PS51233"/>
    </source>
</evidence>
<dbReference type="PROSITE" id="PS51233">
    <property type="entry name" value="VWFD"/>
    <property type="match status" value="1"/>
</dbReference>
<feature type="domain" description="VWFD" evidence="11">
    <location>
        <begin position="675"/>
        <end position="890"/>
    </location>
</feature>
<dbReference type="InterPro" id="IPR001846">
    <property type="entry name" value="VWF_type-D"/>
</dbReference>
<dbReference type="Gene3D" id="2.10.70.10">
    <property type="entry name" value="Complement Module, domain 1"/>
    <property type="match status" value="1"/>
</dbReference>
<keyword evidence="6" id="KW-0768">Sushi</keyword>
<dbReference type="InterPro" id="IPR014756">
    <property type="entry name" value="Ig_E-set"/>
</dbReference>
<dbReference type="PANTHER" id="PTHR13802:SF52">
    <property type="entry name" value="MUCIN-4"/>
    <property type="match status" value="1"/>
</dbReference>
<dbReference type="SUPFAM" id="SSF57535">
    <property type="entry name" value="Complement control module/SCR domain"/>
    <property type="match status" value="1"/>
</dbReference>
<dbReference type="OrthoDB" id="6406881at2759"/>
<dbReference type="InterPro" id="IPR013783">
    <property type="entry name" value="Ig-like_fold"/>
</dbReference>
<dbReference type="SMART" id="SM00723">
    <property type="entry name" value="AMOP"/>
    <property type="match status" value="1"/>
</dbReference>
<dbReference type="EMBL" id="NCKU01000019">
    <property type="protein sequence ID" value="RWS17902.1"/>
    <property type="molecule type" value="Genomic_DNA"/>
</dbReference>
<protein>
    <submittedName>
        <fullName evidence="12">Mesh-like CUB and sushi domain-containing protein</fullName>
    </submittedName>
</protein>
<keyword evidence="3 7" id="KW-1133">Transmembrane helix</keyword>
<dbReference type="InterPro" id="IPR002909">
    <property type="entry name" value="IPT_dom"/>
</dbReference>
<dbReference type="AlphaFoldDB" id="A0A3S3PLP5"/>
<dbReference type="SMART" id="SM00032">
    <property type="entry name" value="CCP"/>
    <property type="match status" value="1"/>
</dbReference>
<dbReference type="PROSITE" id="PS51220">
    <property type="entry name" value="NIDO"/>
    <property type="match status" value="1"/>
</dbReference>
<dbReference type="Proteomes" id="UP000285301">
    <property type="component" value="Unassembled WGS sequence"/>
</dbReference>
<dbReference type="InterPro" id="IPR051495">
    <property type="entry name" value="Epithelial_Barrier/Signaling"/>
</dbReference>
<reference evidence="12 15" key="1">
    <citation type="journal article" date="2018" name="Gigascience">
        <title>Genomes of trombidid mites reveal novel predicted allergens and laterally-transferred genes associated with secondary metabolism.</title>
        <authorList>
            <person name="Dong X."/>
            <person name="Chaisiri K."/>
            <person name="Xia D."/>
            <person name="Armstrong S.D."/>
            <person name="Fang Y."/>
            <person name="Donnelly M.J."/>
            <person name="Kadowaki T."/>
            <person name="McGarry J.W."/>
            <person name="Darby A.C."/>
            <person name="Makepeace B.L."/>
        </authorList>
    </citation>
    <scope>NUCLEOTIDE SEQUENCE [LARGE SCALE GENOMIC DNA]</scope>
    <source>
        <strain evidence="12">UoL-WK</strain>
    </source>
</reference>
<dbReference type="InterPro" id="IPR035976">
    <property type="entry name" value="Sushi/SCR/CCP_sf"/>
</dbReference>
<feature type="transmembrane region" description="Helical" evidence="7">
    <location>
        <begin position="1044"/>
        <end position="1071"/>
    </location>
</feature>
<dbReference type="GO" id="GO:0007160">
    <property type="term" value="P:cell-matrix adhesion"/>
    <property type="evidence" value="ECO:0007669"/>
    <property type="project" value="InterPro"/>
</dbReference>
<dbReference type="InterPro" id="IPR005533">
    <property type="entry name" value="AMOP_dom"/>
</dbReference>
<dbReference type="InterPro" id="IPR000436">
    <property type="entry name" value="Sushi_SCR_CCP_dom"/>
</dbReference>
<name>A0A3S3PLP5_9ACAR</name>
<feature type="domain" description="Sushi" evidence="9">
    <location>
        <begin position="982"/>
        <end position="1040"/>
    </location>
</feature>
<comment type="caution">
    <text evidence="12">The sequence shown here is derived from an EMBL/GenBank/DDBJ whole genome shotgun (WGS) entry which is preliminary data.</text>
</comment>
<evidence type="ECO:0000256" key="4">
    <source>
        <dbReference type="ARBA" id="ARBA00023136"/>
    </source>
</evidence>
<evidence type="ECO:0000313" key="13">
    <source>
        <dbReference type="EMBL" id="RWS17906.1"/>
    </source>
</evidence>
<evidence type="ECO:0000313" key="15">
    <source>
        <dbReference type="Proteomes" id="UP000285301"/>
    </source>
</evidence>
<keyword evidence="5" id="KW-1015">Disulfide bond</keyword>
<evidence type="ECO:0000313" key="12">
    <source>
        <dbReference type="EMBL" id="RWS17902.1"/>
    </source>
</evidence>
<evidence type="ECO:0000313" key="14">
    <source>
        <dbReference type="EMBL" id="RWS18013.1"/>
    </source>
</evidence>
<dbReference type="Pfam" id="PF23263">
    <property type="entry name" value="C8-3_MUC4"/>
    <property type="match status" value="1"/>
</dbReference>
<dbReference type="PANTHER" id="PTHR13802">
    <property type="entry name" value="MUCIN 4-RELATED"/>
    <property type="match status" value="1"/>
</dbReference>
<evidence type="ECO:0000256" key="2">
    <source>
        <dbReference type="ARBA" id="ARBA00022692"/>
    </source>
</evidence>
<feature type="non-terminal residue" evidence="12">
    <location>
        <position position="1"/>
    </location>
</feature>
<keyword evidence="4 7" id="KW-0472">Membrane</keyword>
<evidence type="ECO:0000256" key="3">
    <source>
        <dbReference type="ARBA" id="ARBA00022989"/>
    </source>
</evidence>
<evidence type="ECO:0000259" key="10">
    <source>
        <dbReference type="PROSITE" id="PS51220"/>
    </source>
</evidence>
<evidence type="ECO:0000256" key="6">
    <source>
        <dbReference type="PROSITE-ProRule" id="PRU00302"/>
    </source>
</evidence>
<evidence type="ECO:0000259" key="9">
    <source>
        <dbReference type="PROSITE" id="PS50923"/>
    </source>
</evidence>
<organism evidence="12 15">
    <name type="scientific">Dinothrombium tinctorium</name>
    <dbReference type="NCBI Taxonomy" id="1965070"/>
    <lineage>
        <taxon>Eukaryota</taxon>
        <taxon>Metazoa</taxon>
        <taxon>Ecdysozoa</taxon>
        <taxon>Arthropoda</taxon>
        <taxon>Chelicerata</taxon>
        <taxon>Arachnida</taxon>
        <taxon>Acari</taxon>
        <taxon>Acariformes</taxon>
        <taxon>Trombidiformes</taxon>
        <taxon>Prostigmata</taxon>
        <taxon>Anystina</taxon>
        <taxon>Parasitengona</taxon>
        <taxon>Trombidioidea</taxon>
        <taxon>Trombidiidae</taxon>
        <taxon>Dinothrombium</taxon>
    </lineage>
</organism>
<dbReference type="PROSITE" id="PS50856">
    <property type="entry name" value="AMOP"/>
    <property type="match status" value="1"/>
</dbReference>
<evidence type="ECO:0000256" key="1">
    <source>
        <dbReference type="ARBA" id="ARBA00004370"/>
    </source>
</evidence>
<dbReference type="GO" id="GO:0016020">
    <property type="term" value="C:membrane"/>
    <property type="evidence" value="ECO:0007669"/>
    <property type="project" value="UniProtKB-SubCell"/>
</dbReference>
<comment type="subcellular location">
    <subcellularLocation>
        <location evidence="1">Membrane</location>
    </subcellularLocation>
</comment>
<dbReference type="EMBL" id="NCKU01000006">
    <property type="protein sequence ID" value="RWS18013.1"/>
    <property type="molecule type" value="Genomic_DNA"/>
</dbReference>
<dbReference type="CDD" id="cd00033">
    <property type="entry name" value="CCP"/>
    <property type="match status" value="1"/>
</dbReference>
<dbReference type="InterPro" id="IPR056619">
    <property type="entry name" value="C8-3_MUC4"/>
</dbReference>
<dbReference type="EMBL" id="NCKU01000018">
    <property type="protein sequence ID" value="RWS17906.1"/>
    <property type="molecule type" value="Genomic_DNA"/>
</dbReference>
<sequence>YAPSPSNQRRFEPVITDDLIRMRRELMYPYNSSDFLQITSSRPIHDQPLPFLLRFFGFEYQYAYIQRDGYIGFNKGLLSYNFPLNLPMTPIDEFVEEDPSIIAPFFALQDIPSSKEVPESGVYFKMINIEQERNITLRDRIILDFREGMIGASEFTPKFAFIVTWRNMTFANRRDFEKPLKTNTYQAVIATDEMRTYAMFNYEQIDWITHSDNFDGMRGPPAFIGFNAGNTTRSYEYRPYSQQPRISSMPSRGHGNGLPGRYFFQIDEEIWPGACIDKDLDPNLPDRMPLTFFPRWGHMLGGNLVTVTGPCLKEDDIISCTFENVKVKGVYQGPNYAICISPPVMYHGFIDLIITVNDRTFFLGRYYLQPPDIHTPDIVVLNDNETLEDPATLSLKWNYAKLFNDPTRSVDISLYGYKEDNHPYPHLTFIRTLRTGIKLGDQRTELDVEEMRNYNDDVDQLDFTFGYLALSLSDKRISKVELESSPTIWSGTMPLAWYFKKQWERAYGRNGFWKTAFCRKWSEEESDNDRFATTVARCPCTVDQMWRDRGRYLPDTKCNTITKKCDTYHKGAHRCFKTGRPSTGGSGQTCCYDENRELIQTADTMYGGRPSRAFIYGKHPFKMRMMVPVLSHWLRDTVPFFFCCKWQSLKDDAETCQMYKHWRTSQDCSSYQIPAVGSVFGDPHFVTFDGLNYTFNGQGEFVLVHVDDVVHKLDIQGRFERVPRPSFHYQEMKATYLTAIAAKDNQSAVVEFRIRPKAARWRYHMYVIVDKEYVFFWDESLRVQNFRGVTLYQPEGIQNMSQIIAMFDSGAGIEVMTNNGLMTAHVFLPVTFQNKTDGLLGYYSKKREDDLRTPKTKNQEQRTLPPSSWTTERIHRDFGMRWRVREGATIEGVGTSLFWHDAKTFAQYDNASFLPEFRMPPFELRFPDENSLAQKEMESTCGESVSCQFDYMMTMDKGFASTSKMHEAMANELSFINKDDIVRCPALPAPLNGRKSENRYSPGMIVNFHCNPGYRLVGYESRYCRPDGMWSWGVDPECISVFDYYIKIIGVILAIILPIIIIVVCTIFCVVMSYRKQHDHYTGEPGIQPKFHELGTYSKSSPKNTFEMTSKPLEIATTAREADI</sequence>
<evidence type="ECO:0000256" key="5">
    <source>
        <dbReference type="ARBA" id="ARBA00023157"/>
    </source>
</evidence>
<keyword evidence="15" id="KW-1185">Reference proteome</keyword>
<dbReference type="Gene3D" id="2.60.40.10">
    <property type="entry name" value="Immunoglobulins"/>
    <property type="match status" value="1"/>
</dbReference>
<dbReference type="SUPFAM" id="SSF81296">
    <property type="entry name" value="E set domains"/>
    <property type="match status" value="1"/>
</dbReference>
<comment type="caution">
    <text evidence="6">Lacks conserved residue(s) required for the propagation of feature annotation.</text>
</comment>
<reference evidence="12" key="2">
    <citation type="submission" date="2018-11" db="EMBL/GenBank/DDBJ databases">
        <title>Trombidioid mite genomics.</title>
        <authorList>
            <person name="Dong X."/>
        </authorList>
    </citation>
    <scope>NUCLEOTIDE SEQUENCE</scope>
    <source>
        <strain evidence="12">UoL-WK</strain>
    </source>
</reference>
<gene>
    <name evidence="13" type="ORF">B4U79_01689</name>
    <name evidence="14" type="ORF">B4U79_08671</name>
    <name evidence="12" type="ORF">B4U79_10284</name>
</gene>
<feature type="domain" description="AMOP" evidence="8">
    <location>
        <begin position="510"/>
        <end position="663"/>
    </location>
</feature>